<dbReference type="Gene3D" id="3.60.110.10">
    <property type="entry name" value="Carbon-nitrogen hydrolase"/>
    <property type="match status" value="1"/>
</dbReference>
<keyword evidence="2" id="KW-1185">Reference proteome</keyword>
<proteinExistence type="predicted"/>
<reference evidence="1 2" key="1">
    <citation type="submission" date="2024-01" db="EMBL/GenBank/DDBJ databases">
        <title>Sphingobacterium tenebrionis sp. nov., a novel endophyte isolated from tenebrio molitor intestines.</title>
        <authorList>
            <person name="Zhang C."/>
        </authorList>
    </citation>
    <scope>NUCLEOTIDE SEQUENCE [LARGE SCALE GENOMIC DNA]</scope>
    <source>
        <strain evidence="1 2">PU5-4</strain>
    </source>
</reference>
<dbReference type="RefSeq" id="WP_134776520.1">
    <property type="nucleotide sequence ID" value="NZ_JAYLLN010000020.1"/>
</dbReference>
<name>A0ABU8I676_9SPHI</name>
<evidence type="ECO:0000313" key="1">
    <source>
        <dbReference type="EMBL" id="MEI5985123.1"/>
    </source>
</evidence>
<organism evidence="1 2">
    <name type="scientific">Sphingobacterium tenebrionis</name>
    <dbReference type="NCBI Taxonomy" id="3111775"/>
    <lineage>
        <taxon>Bacteria</taxon>
        <taxon>Pseudomonadati</taxon>
        <taxon>Bacteroidota</taxon>
        <taxon>Sphingobacteriia</taxon>
        <taxon>Sphingobacteriales</taxon>
        <taxon>Sphingobacteriaceae</taxon>
        <taxon>Sphingobacterium</taxon>
    </lineage>
</organism>
<dbReference type="Proteomes" id="UP001363035">
    <property type="component" value="Unassembled WGS sequence"/>
</dbReference>
<dbReference type="EMBL" id="JAYLLN010000020">
    <property type="protein sequence ID" value="MEI5985123.1"/>
    <property type="molecule type" value="Genomic_DNA"/>
</dbReference>
<protein>
    <recommendedName>
        <fullName evidence="3">Carbon-nitrogen hydrolase family protein</fullName>
    </recommendedName>
</protein>
<sequence>MYRINDNKIKHSPRALKFWECCLAVFYENLSSFKNGQTTTEQETVVNINELIEDKDHSSIYLDKAYDYYLRANKYHWSSYEVEDKEEYKKKLFQRKVRPFKGKNKSSFVLKQQISVNDSECISSPTIAIANTKVSESNMVQGLRNIPNLEGKRFDTLYKIFEQTKEEKADILLFPECFVPIELLDRITWYAANEQKLVITGLEHVTIDNVSFNFIVTILPFVKDGIKDAVVVYRLKNHYTHGEKLMIHTNHFKVPKPTQYIYDLFIWKGIYFSPYYCFELADVKHRSLFKGKVDLLIASEYNRDTNYFSNIVESISRDLHVYFAQVNTSQFGDSRITQPSRTEIKDILKLKGGENDTILVGKIDLGKLREFQRQLYISTKDDKSFKPLPPDFKLQDVLKRINNNSVL</sequence>
<evidence type="ECO:0000313" key="2">
    <source>
        <dbReference type="Proteomes" id="UP001363035"/>
    </source>
</evidence>
<accession>A0ABU8I676</accession>
<comment type="caution">
    <text evidence="1">The sequence shown here is derived from an EMBL/GenBank/DDBJ whole genome shotgun (WGS) entry which is preliminary data.</text>
</comment>
<evidence type="ECO:0008006" key="3">
    <source>
        <dbReference type="Google" id="ProtNLM"/>
    </source>
</evidence>
<gene>
    <name evidence="1" type="ORF">VJ786_09425</name>
</gene>
<dbReference type="SUPFAM" id="SSF56317">
    <property type="entry name" value="Carbon-nitrogen hydrolase"/>
    <property type="match status" value="1"/>
</dbReference>
<dbReference type="InterPro" id="IPR036526">
    <property type="entry name" value="C-N_Hydrolase_sf"/>
</dbReference>